<proteinExistence type="predicted"/>
<protein>
    <submittedName>
        <fullName evidence="1">PglZ domain-containing protein</fullName>
    </submittedName>
</protein>
<keyword evidence="2" id="KW-1185">Reference proteome</keyword>
<evidence type="ECO:0000313" key="2">
    <source>
        <dbReference type="Proteomes" id="UP001387364"/>
    </source>
</evidence>
<name>A0ABZ2NAR0_9BACI</name>
<accession>A0ABZ2NAR0</accession>
<dbReference type="EMBL" id="CP147404">
    <property type="protein sequence ID" value="WXB94682.1"/>
    <property type="molecule type" value="Genomic_DNA"/>
</dbReference>
<reference evidence="1 2" key="1">
    <citation type="submission" date="2024-02" db="EMBL/GenBank/DDBJ databases">
        <title>Seven novel Bacillus-like species.</title>
        <authorList>
            <person name="Liu G."/>
        </authorList>
    </citation>
    <scope>NUCLEOTIDE SEQUENCE [LARGE SCALE GENOMIC DNA]</scope>
    <source>
        <strain evidence="1 2">FJAT-52991</strain>
    </source>
</reference>
<gene>
    <name evidence="1" type="ORF">WDJ61_08680</name>
</gene>
<dbReference type="Proteomes" id="UP001387364">
    <property type="component" value="Chromosome"/>
</dbReference>
<organism evidence="1 2">
    <name type="scientific">Bacillus kandeliae</name>
    <dbReference type="NCBI Taxonomy" id="3129297"/>
    <lineage>
        <taxon>Bacteria</taxon>
        <taxon>Bacillati</taxon>
        <taxon>Bacillota</taxon>
        <taxon>Bacilli</taxon>
        <taxon>Bacillales</taxon>
        <taxon>Bacillaceae</taxon>
        <taxon>Bacillus</taxon>
    </lineage>
</organism>
<sequence length="144" mass="16190">MQKESTRVFVIISDALRLVHLLRICQPIHSLVWPRYKVLTIAQNGTVLADDEPTNGLMNRIKILQKAEPEAIAFRFDDIASGSRATADEQLKGKRLVYVYHDVIDAAGDSVKSERGTYVAVKRAMDDLVKLVDLLSRSSQGYKF</sequence>
<evidence type="ECO:0000313" key="1">
    <source>
        <dbReference type="EMBL" id="WXB94682.1"/>
    </source>
</evidence>
<dbReference type="RefSeq" id="WP_338754488.1">
    <property type="nucleotide sequence ID" value="NZ_CP147404.1"/>
</dbReference>
<dbReference type="Pfam" id="PF08665">
    <property type="entry name" value="PglZ"/>
    <property type="match status" value="1"/>
</dbReference>